<comment type="caution">
    <text evidence="1">The sequence shown here is derived from an EMBL/GenBank/DDBJ whole genome shotgun (WGS) entry which is preliminary data.</text>
</comment>
<dbReference type="AlphaFoldDB" id="A0A822YCD0"/>
<dbReference type="Proteomes" id="UP000607653">
    <property type="component" value="Unassembled WGS sequence"/>
</dbReference>
<accession>A0A822YCD0</accession>
<name>A0A822YCD0_NELNU</name>
<dbReference type="EMBL" id="DUZY01000002">
    <property type="protein sequence ID" value="DAD28726.1"/>
    <property type="molecule type" value="Genomic_DNA"/>
</dbReference>
<reference evidence="1 2" key="1">
    <citation type="journal article" date="2020" name="Mol. Biol. Evol.">
        <title>Distinct Expression and Methylation Patterns for Genes with Different Fates following a Single Whole-Genome Duplication in Flowering Plants.</title>
        <authorList>
            <person name="Shi T."/>
            <person name="Rahmani R.S."/>
            <person name="Gugger P.F."/>
            <person name="Wang M."/>
            <person name="Li H."/>
            <person name="Zhang Y."/>
            <person name="Li Z."/>
            <person name="Wang Q."/>
            <person name="Van de Peer Y."/>
            <person name="Marchal K."/>
            <person name="Chen J."/>
        </authorList>
    </citation>
    <scope>NUCLEOTIDE SEQUENCE [LARGE SCALE GENOMIC DNA]</scope>
    <source>
        <tissue evidence="1">Leaf</tissue>
    </source>
</reference>
<sequence>MVLKLHESNKLEDVLLPTYIQIIEEKNYTKLTNYIEHSVHGTRFLKCRAFTTGK</sequence>
<proteinExistence type="predicted"/>
<keyword evidence="2" id="KW-1185">Reference proteome</keyword>
<gene>
    <name evidence="1" type="ORF">HUJ06_030194</name>
</gene>
<evidence type="ECO:0000313" key="1">
    <source>
        <dbReference type="EMBL" id="DAD28726.1"/>
    </source>
</evidence>
<organism evidence="1 2">
    <name type="scientific">Nelumbo nucifera</name>
    <name type="common">Sacred lotus</name>
    <dbReference type="NCBI Taxonomy" id="4432"/>
    <lineage>
        <taxon>Eukaryota</taxon>
        <taxon>Viridiplantae</taxon>
        <taxon>Streptophyta</taxon>
        <taxon>Embryophyta</taxon>
        <taxon>Tracheophyta</taxon>
        <taxon>Spermatophyta</taxon>
        <taxon>Magnoliopsida</taxon>
        <taxon>Proteales</taxon>
        <taxon>Nelumbonaceae</taxon>
        <taxon>Nelumbo</taxon>
    </lineage>
</organism>
<evidence type="ECO:0000313" key="2">
    <source>
        <dbReference type="Proteomes" id="UP000607653"/>
    </source>
</evidence>
<protein>
    <submittedName>
        <fullName evidence="1">Uncharacterized protein</fullName>
    </submittedName>
</protein>